<gene>
    <name evidence="2" type="ORF">M8445_17350</name>
</gene>
<keyword evidence="3" id="KW-1185">Reference proteome</keyword>
<protein>
    <submittedName>
        <fullName evidence="2">Uncharacterized protein</fullName>
    </submittedName>
</protein>
<dbReference type="Proteomes" id="UP001217044">
    <property type="component" value="Plasmid pDATS02"/>
</dbReference>
<keyword evidence="2" id="KW-0614">Plasmid</keyword>
<geneLocation type="plasmid" evidence="2 3">
    <name>pDATS02</name>
</geneLocation>
<dbReference type="RefSeq" id="WP_273991481.1">
    <property type="nucleotide sequence ID" value="NZ_BAABQT010000016.1"/>
</dbReference>
<accession>A0ABY7V6B0</accession>
<feature type="region of interest" description="Disordered" evidence="1">
    <location>
        <begin position="155"/>
        <end position="178"/>
    </location>
</feature>
<name>A0ABY7V6B0_9DEIO</name>
<evidence type="ECO:0000313" key="3">
    <source>
        <dbReference type="Proteomes" id="UP001217044"/>
    </source>
</evidence>
<organism evidence="2 3">
    <name type="scientific">Deinococcus aquaticus</name>
    <dbReference type="NCBI Taxonomy" id="328692"/>
    <lineage>
        <taxon>Bacteria</taxon>
        <taxon>Thermotogati</taxon>
        <taxon>Deinococcota</taxon>
        <taxon>Deinococci</taxon>
        <taxon>Deinococcales</taxon>
        <taxon>Deinococcaceae</taxon>
        <taxon>Deinococcus</taxon>
    </lineage>
</organism>
<evidence type="ECO:0000313" key="2">
    <source>
        <dbReference type="EMBL" id="WDA60734.1"/>
    </source>
</evidence>
<sequence>MNAAQPTEPAGNTTLAQWQEILEPILTDRESLHRRDDQIVIAFHDSFNHTPLEQLPDERLLIIQGPDADITAVASALYNVAARHRAMVAALLSPEFQDVRAEANTPVARMWFVVTAHIHAMHADLVAMRDQALRTQSRTRADALDDALRVISEHRNAARRFGPRPDTALPASAPRRTP</sequence>
<dbReference type="EMBL" id="CP115167">
    <property type="protein sequence ID" value="WDA60734.1"/>
    <property type="molecule type" value="Genomic_DNA"/>
</dbReference>
<evidence type="ECO:0000256" key="1">
    <source>
        <dbReference type="SAM" id="MobiDB-lite"/>
    </source>
</evidence>
<proteinExistence type="predicted"/>
<reference evidence="2 3" key="1">
    <citation type="submission" date="2022-12" db="EMBL/GenBank/DDBJ databases">
        <title>Genome Sequence of Deinococcus aquaticus Type Strain PB314.</title>
        <authorList>
            <person name="Albert C."/>
            <person name="Hill J."/>
            <person name="Boren L."/>
            <person name="Scholz-Ng S."/>
            <person name="Fatema N."/>
            <person name="Grosso R."/>
            <person name="Soboslay E."/>
            <person name="Tuohy J."/>
        </authorList>
    </citation>
    <scope>NUCLEOTIDE SEQUENCE [LARGE SCALE GENOMIC DNA]</scope>
    <source>
        <strain evidence="2 3">PB-314</strain>
        <plasmid evidence="2 3">pDATS02</plasmid>
    </source>
</reference>